<name>A0A0F9M4B8_9ZZZZ</name>
<evidence type="ECO:0000313" key="1">
    <source>
        <dbReference type="EMBL" id="KKM71480.1"/>
    </source>
</evidence>
<gene>
    <name evidence="1" type="ORF">LCGC14_1430280</name>
</gene>
<protein>
    <submittedName>
        <fullName evidence="1">Uncharacterized protein</fullName>
    </submittedName>
</protein>
<dbReference type="Gene3D" id="1.10.10.60">
    <property type="entry name" value="Homeodomain-like"/>
    <property type="match status" value="1"/>
</dbReference>
<sequence>MAIELAPPTYTNGAPTKLTNQVAETIIDHILHGCYASVACKAAGITDTTLAEWRRMGGEGREPYAGFATALKAAEAECEQKLSKRLYDAGEENWIATATILERRFPARWGRHDRVDHELSQQGIELLQELRKLGERPQVASPVVEGEARELTE</sequence>
<accession>A0A0F9M4B8</accession>
<proteinExistence type="predicted"/>
<comment type="caution">
    <text evidence="1">The sequence shown here is derived from an EMBL/GenBank/DDBJ whole genome shotgun (WGS) entry which is preliminary data.</text>
</comment>
<reference evidence="1" key="1">
    <citation type="journal article" date="2015" name="Nature">
        <title>Complex archaea that bridge the gap between prokaryotes and eukaryotes.</title>
        <authorList>
            <person name="Spang A."/>
            <person name="Saw J.H."/>
            <person name="Jorgensen S.L."/>
            <person name="Zaremba-Niedzwiedzka K."/>
            <person name="Martijn J."/>
            <person name="Lind A.E."/>
            <person name="van Eijk R."/>
            <person name="Schleper C."/>
            <person name="Guy L."/>
            <person name="Ettema T.J."/>
        </authorList>
    </citation>
    <scope>NUCLEOTIDE SEQUENCE</scope>
</reference>
<organism evidence="1">
    <name type="scientific">marine sediment metagenome</name>
    <dbReference type="NCBI Taxonomy" id="412755"/>
    <lineage>
        <taxon>unclassified sequences</taxon>
        <taxon>metagenomes</taxon>
        <taxon>ecological metagenomes</taxon>
    </lineage>
</organism>
<dbReference type="AlphaFoldDB" id="A0A0F9M4B8"/>
<dbReference type="EMBL" id="LAZR01009627">
    <property type="protein sequence ID" value="KKM71480.1"/>
    <property type="molecule type" value="Genomic_DNA"/>
</dbReference>